<feature type="region of interest" description="Disordered" evidence="1">
    <location>
        <begin position="182"/>
        <end position="206"/>
    </location>
</feature>
<evidence type="ECO:0000256" key="1">
    <source>
        <dbReference type="SAM" id="MobiDB-lite"/>
    </source>
</evidence>
<feature type="region of interest" description="Disordered" evidence="1">
    <location>
        <begin position="228"/>
        <end position="283"/>
    </location>
</feature>
<protein>
    <submittedName>
        <fullName evidence="2">Uncharacterized protein</fullName>
    </submittedName>
</protein>
<name>A0A0L8H3H5_OCTBM</name>
<feature type="compositionally biased region" description="Polar residues" evidence="1">
    <location>
        <begin position="273"/>
        <end position="283"/>
    </location>
</feature>
<feature type="compositionally biased region" description="Basic and acidic residues" evidence="1">
    <location>
        <begin position="260"/>
        <end position="269"/>
    </location>
</feature>
<dbReference type="EMBL" id="KQ419360">
    <property type="protein sequence ID" value="KOF83846.1"/>
    <property type="molecule type" value="Genomic_DNA"/>
</dbReference>
<sequence>DIFDRDDSKYSDLFNNPLDIVIGWCSTYEHFDISTLQQAEIMSNEDSKKRLLNILKWLEDYQGSKSQSDPPSLSIDLGNSSSHGEYSMDNKLKQCKSNPAWKNPCLDSPPAIVKSCENMSTSSSSSTSDTRMCDEKINCALANDSNICELKHFSVMNTDSRQITANTKLGLESYDVQNANTSACPKEKDKFSSRTFSANGDLPQDSADEISENLQFAAAASSTAASAAATGSGKSGDDGGVGGGEDVAEESIDVSNVEGKTLDPLKSPDDESQMISKSKSVLTNQNDEESIASIFVQDFGVSKTLKKQSQEKVVTEVDSDKIPTEQTCHSENSNEILSGVSGHLFPGIGKVCPQATSDTPSHSTGINDSSVNGSDKSKQYDSPQPLIQSKYSVTPENKHISSNLNPNDNPQTVLNYKNTNTQYLGKTLNVESDSVRNSSSDSKPSTFSIVEETQEATIKSSQIQDKSLKEDCCTLSSSVNSTDGNKAPDQNALLGSDEVMIKHPEQANDKFVKTGPNFRDKEENPAKHLNKFSTMNTVMNSPLNLSNPAEHSIGNIC</sequence>
<feature type="non-terminal residue" evidence="2">
    <location>
        <position position="1"/>
    </location>
</feature>
<accession>A0A0L8H3H5</accession>
<feature type="region of interest" description="Disordered" evidence="1">
    <location>
        <begin position="351"/>
        <end position="383"/>
    </location>
</feature>
<evidence type="ECO:0000313" key="2">
    <source>
        <dbReference type="EMBL" id="KOF83846.1"/>
    </source>
</evidence>
<reference evidence="2" key="1">
    <citation type="submission" date="2015-07" db="EMBL/GenBank/DDBJ databases">
        <title>MeaNS - Measles Nucleotide Surveillance Program.</title>
        <authorList>
            <person name="Tran T."/>
            <person name="Druce J."/>
        </authorList>
    </citation>
    <scope>NUCLEOTIDE SEQUENCE</scope>
    <source>
        <strain evidence="2">UCB-OBI-ISO-001</strain>
        <tissue evidence="2">Gonad</tissue>
    </source>
</reference>
<gene>
    <name evidence="2" type="ORF">OCBIM_22023150mg</name>
</gene>
<feature type="compositionally biased region" description="Polar residues" evidence="1">
    <location>
        <begin position="354"/>
        <end position="383"/>
    </location>
</feature>
<dbReference type="AlphaFoldDB" id="A0A0L8H3H5"/>
<proteinExistence type="predicted"/>
<organism evidence="2">
    <name type="scientific">Octopus bimaculoides</name>
    <name type="common">California two-spotted octopus</name>
    <dbReference type="NCBI Taxonomy" id="37653"/>
    <lineage>
        <taxon>Eukaryota</taxon>
        <taxon>Metazoa</taxon>
        <taxon>Spiralia</taxon>
        <taxon>Lophotrochozoa</taxon>
        <taxon>Mollusca</taxon>
        <taxon>Cephalopoda</taxon>
        <taxon>Coleoidea</taxon>
        <taxon>Octopodiformes</taxon>
        <taxon>Octopoda</taxon>
        <taxon>Incirrata</taxon>
        <taxon>Octopodidae</taxon>
        <taxon>Octopus</taxon>
    </lineage>
</organism>